<dbReference type="InterPro" id="IPR036291">
    <property type="entry name" value="NAD(P)-bd_dom_sf"/>
</dbReference>
<dbReference type="Proteomes" id="UP000240971">
    <property type="component" value="Unassembled WGS sequence"/>
</dbReference>
<evidence type="ECO:0000313" key="3">
    <source>
        <dbReference type="EMBL" id="PSL46557.1"/>
    </source>
</evidence>
<dbReference type="InterPro" id="IPR050700">
    <property type="entry name" value="YIM1/Zinc_Alcohol_DH_Fams"/>
</dbReference>
<evidence type="ECO:0000256" key="1">
    <source>
        <dbReference type="ARBA" id="ARBA00023002"/>
    </source>
</evidence>
<keyword evidence="1" id="KW-0560">Oxidoreductase</keyword>
<dbReference type="InterPro" id="IPR002364">
    <property type="entry name" value="Quin_OxRdtase/zeta-crystal_CS"/>
</dbReference>
<dbReference type="CDD" id="cd05289">
    <property type="entry name" value="MDR_like_2"/>
    <property type="match status" value="1"/>
</dbReference>
<dbReference type="InterPro" id="IPR011032">
    <property type="entry name" value="GroES-like_sf"/>
</dbReference>
<comment type="caution">
    <text evidence="3">The sequence shown here is derived from an EMBL/GenBank/DDBJ whole genome shotgun (WGS) entry which is preliminary data.</text>
</comment>
<dbReference type="GO" id="GO:0008270">
    <property type="term" value="F:zinc ion binding"/>
    <property type="evidence" value="ECO:0007669"/>
    <property type="project" value="InterPro"/>
</dbReference>
<evidence type="ECO:0000313" key="4">
    <source>
        <dbReference type="Proteomes" id="UP000240971"/>
    </source>
</evidence>
<evidence type="ECO:0000259" key="2">
    <source>
        <dbReference type="SMART" id="SM00829"/>
    </source>
</evidence>
<dbReference type="AlphaFoldDB" id="A0A2P8HK09"/>
<name>A0A2P8HK09_CHINA</name>
<dbReference type="OrthoDB" id="634508at2"/>
<feature type="domain" description="Enoyl reductase (ER)" evidence="2">
    <location>
        <begin position="10"/>
        <end position="316"/>
    </location>
</feature>
<dbReference type="Gene3D" id="3.90.180.10">
    <property type="entry name" value="Medium-chain alcohol dehydrogenases, catalytic domain"/>
    <property type="match status" value="1"/>
</dbReference>
<dbReference type="RefSeq" id="WP_106529331.1">
    <property type="nucleotide sequence ID" value="NZ_PYAW01000003.1"/>
</dbReference>
<keyword evidence="4" id="KW-1185">Reference proteome</keyword>
<proteinExistence type="predicted"/>
<dbReference type="InterPro" id="IPR013154">
    <property type="entry name" value="ADH-like_N"/>
</dbReference>
<gene>
    <name evidence="3" type="ORF">CLV51_103538</name>
</gene>
<dbReference type="InterPro" id="IPR020843">
    <property type="entry name" value="ER"/>
</dbReference>
<organism evidence="3 4">
    <name type="scientific">Chitinophaga niastensis</name>
    <dbReference type="NCBI Taxonomy" id="536980"/>
    <lineage>
        <taxon>Bacteria</taxon>
        <taxon>Pseudomonadati</taxon>
        <taxon>Bacteroidota</taxon>
        <taxon>Chitinophagia</taxon>
        <taxon>Chitinophagales</taxon>
        <taxon>Chitinophagaceae</taxon>
        <taxon>Chitinophaga</taxon>
    </lineage>
</organism>
<dbReference type="Pfam" id="PF08240">
    <property type="entry name" value="ADH_N"/>
    <property type="match status" value="1"/>
</dbReference>
<dbReference type="SUPFAM" id="SSF50129">
    <property type="entry name" value="GroES-like"/>
    <property type="match status" value="1"/>
</dbReference>
<reference evidence="3 4" key="1">
    <citation type="submission" date="2018-03" db="EMBL/GenBank/DDBJ databases">
        <title>Genomic Encyclopedia of Archaeal and Bacterial Type Strains, Phase II (KMG-II): from individual species to whole genera.</title>
        <authorList>
            <person name="Goeker M."/>
        </authorList>
    </citation>
    <scope>NUCLEOTIDE SEQUENCE [LARGE SCALE GENOMIC DNA]</scope>
    <source>
        <strain evidence="3 4">DSM 24859</strain>
    </source>
</reference>
<dbReference type="PANTHER" id="PTHR11695">
    <property type="entry name" value="ALCOHOL DEHYDROGENASE RELATED"/>
    <property type="match status" value="1"/>
</dbReference>
<accession>A0A2P8HK09</accession>
<dbReference type="EMBL" id="PYAW01000003">
    <property type="protein sequence ID" value="PSL46557.1"/>
    <property type="molecule type" value="Genomic_DNA"/>
</dbReference>
<dbReference type="SMART" id="SM00829">
    <property type="entry name" value="PKS_ER"/>
    <property type="match status" value="1"/>
</dbReference>
<protein>
    <submittedName>
        <fullName evidence="3">NADPH:quinone reductase-like Zn-dependent oxidoreductase</fullName>
    </submittedName>
</protein>
<dbReference type="GO" id="GO:0016491">
    <property type="term" value="F:oxidoreductase activity"/>
    <property type="evidence" value="ECO:0007669"/>
    <property type="project" value="UniProtKB-KW"/>
</dbReference>
<dbReference type="Pfam" id="PF13602">
    <property type="entry name" value="ADH_zinc_N_2"/>
    <property type="match status" value="1"/>
</dbReference>
<dbReference type="Gene3D" id="3.40.50.720">
    <property type="entry name" value="NAD(P)-binding Rossmann-like Domain"/>
    <property type="match status" value="1"/>
</dbReference>
<dbReference type="PANTHER" id="PTHR11695:SF294">
    <property type="entry name" value="RETICULON-4-INTERACTING PROTEIN 1, MITOCHONDRIAL"/>
    <property type="match status" value="1"/>
</dbReference>
<dbReference type="PROSITE" id="PS01162">
    <property type="entry name" value="QOR_ZETA_CRYSTAL"/>
    <property type="match status" value="1"/>
</dbReference>
<sequence length="318" mass="33792">MKAITLAKAGGVENLVIKELPVPTIKDNEVLVRVKAISVNPVDAFVRGNEGALKAILQLKEGEQPIIIGWDISGEVVATGNAVTQFNKGDEVFGMVNFAGHGKAYAEYVAASESHLALKPANTSHEEAAAATLAALTAWQSLVQYAKIKAGDKVLIHSAAGGVGHYAVQIAKHFGAYVIGTSSAAKKDYVLSLGADKHIDYTQQRFETVVTDADIVLDAVGEPGHLDRSLDALKPGGRIISLLIHFDDNFNAKAKTKEVYAKRLSVVSNGAQMADIAALLEKGDLHSHVSHTFNFDEMPLAHQQVATGKTQGKIVVVV</sequence>
<dbReference type="SUPFAM" id="SSF51735">
    <property type="entry name" value="NAD(P)-binding Rossmann-fold domains"/>
    <property type="match status" value="1"/>
</dbReference>